<gene>
    <name evidence="2" type="ORF">SLEP1_g19703</name>
</gene>
<dbReference type="InterPro" id="IPR021916">
    <property type="entry name" value="DUF3527"/>
</dbReference>
<feature type="compositionally biased region" description="Basic and acidic residues" evidence="1">
    <location>
        <begin position="260"/>
        <end position="285"/>
    </location>
</feature>
<feature type="compositionally biased region" description="Basic and acidic residues" evidence="1">
    <location>
        <begin position="37"/>
        <end position="54"/>
    </location>
</feature>
<evidence type="ECO:0000313" key="2">
    <source>
        <dbReference type="EMBL" id="GKV08012.1"/>
    </source>
</evidence>
<feature type="region of interest" description="Disordered" evidence="1">
    <location>
        <begin position="126"/>
        <end position="161"/>
    </location>
</feature>
<name>A0AAV5J950_9ROSI</name>
<protein>
    <submittedName>
        <fullName evidence="2">Uncharacterized protein</fullName>
    </submittedName>
</protein>
<feature type="region of interest" description="Disordered" evidence="1">
    <location>
        <begin position="1"/>
        <end position="74"/>
    </location>
</feature>
<sequence length="967" mass="105871">MDHHLEPKRNSRDQQCGTTEKIMLPQASNRGNSRGRFKQEKHNLSDADLHREITKSTSDVSPKSSCNYQKHHAGMKANEDDELVKYMSSLPSYLERGKNPQEKVLNVGVLEWGRLEKWQYSHKQVSHRSSISSLSNSNTSSSFSTDDSSAHSSRGHSCSPTHQWARRLPLQFHLMSSPKEDNLHGGKPLGDGVGKPQDLKAADGNTFNGQAKFIGADKSSIRNHPAIKPEQFRGKDTRSRIKSEYGTSDGVNSKVNIARQDGKSMNKEEKLQKENLDDLKQDFSGKGKTVVLLQPRDFPKMNDSGASGLSDPTTNTSQQKAAPSQRSVAEKLSEANHDKSNSNLSHSCPLPREVDGRNLPRIKPVDAKNIEFSSEMSCSALHSAKTGCSAARSRNLEGRVASVKPVVNEPLKGSDLRVSKVAPEKVRSTSPFRFVKPAVNEPLKVSDLKVSKVTPEKVRSTSPFRRFSFGIGKTSKSSSSRDTSAVPQLSPVCTSAKCDSEIPVASHHASTYGDRTNAASKGRSSPLRRLLDPLLKPKAVSCSNVAESVEKRSISTERARKSSHGLALSSTTSLSSGKVKSETTSTRCSTVNVNDSSEYNKHGSSVIQALLRVQFKNGLPLFTFAVNNGSDILAATMKMFSAPSKDNHGCIFTFFSIPEVKKKNGRWINQGGKGKGQDYIPNVVAQMKVSGSDISHLPRQNCIDQFRVREFVLLGVDLGQANQPTSDFQQKDELAAIVMKIPKRITKGSSRDGYQTDMHNDSQQAGLKDCLPEVKFDSSFVKNTRNSLFLGHQDIDTTVILPSGVHSLPSKGGPSSLIQRWTAGGSCDCGGWDLGCKLKVLSNGNQLSQRPGLTKSSEDADPFELFFEGGLQENRPFFSMAPFKDGIYSVEFNSSLSHMQAFSICIAVWDSRRFCELSGSINSFEERTSLETILVQNEGTKAPNPTEGESPGRYVSYPPNISPVGRV</sequence>
<feature type="compositionally biased region" description="Low complexity" evidence="1">
    <location>
        <begin position="564"/>
        <end position="578"/>
    </location>
</feature>
<reference evidence="2 3" key="1">
    <citation type="journal article" date="2021" name="Commun. Biol.">
        <title>The genome of Shorea leprosula (Dipterocarpaceae) highlights the ecological relevance of drought in aseasonal tropical rainforests.</title>
        <authorList>
            <person name="Ng K.K.S."/>
            <person name="Kobayashi M.J."/>
            <person name="Fawcett J.A."/>
            <person name="Hatakeyama M."/>
            <person name="Paape T."/>
            <person name="Ng C.H."/>
            <person name="Ang C.C."/>
            <person name="Tnah L.H."/>
            <person name="Lee C.T."/>
            <person name="Nishiyama T."/>
            <person name="Sese J."/>
            <person name="O'Brien M.J."/>
            <person name="Copetti D."/>
            <person name="Mohd Noor M.I."/>
            <person name="Ong R.C."/>
            <person name="Putra M."/>
            <person name="Sireger I.Z."/>
            <person name="Indrioko S."/>
            <person name="Kosugi Y."/>
            <person name="Izuno A."/>
            <person name="Isagi Y."/>
            <person name="Lee S.L."/>
            <person name="Shimizu K.K."/>
        </authorList>
    </citation>
    <scope>NUCLEOTIDE SEQUENCE [LARGE SCALE GENOMIC DNA]</scope>
    <source>
        <strain evidence="2">214</strain>
    </source>
</reference>
<proteinExistence type="predicted"/>
<feature type="region of interest" description="Disordered" evidence="1">
    <location>
        <begin position="177"/>
        <end position="204"/>
    </location>
</feature>
<feature type="compositionally biased region" description="Basic and acidic residues" evidence="1">
    <location>
        <begin position="1"/>
        <end position="12"/>
    </location>
</feature>
<feature type="compositionally biased region" description="Polar residues" evidence="1">
    <location>
        <begin position="245"/>
        <end position="255"/>
    </location>
</feature>
<dbReference type="PANTHER" id="PTHR31390:SF4">
    <property type="entry name" value="DUF3527 DOMAIN-CONTAINING PROTEIN"/>
    <property type="match status" value="1"/>
</dbReference>
<evidence type="ECO:0000256" key="1">
    <source>
        <dbReference type="SAM" id="MobiDB-lite"/>
    </source>
</evidence>
<accession>A0AAV5J950</accession>
<feature type="region of interest" description="Disordered" evidence="1">
    <location>
        <begin position="551"/>
        <end position="586"/>
    </location>
</feature>
<dbReference type="Pfam" id="PF12043">
    <property type="entry name" value="DUF3527"/>
    <property type="match status" value="1"/>
</dbReference>
<feature type="compositionally biased region" description="Polar residues" evidence="1">
    <location>
        <begin position="55"/>
        <end position="68"/>
    </location>
</feature>
<feature type="region of interest" description="Disordered" evidence="1">
    <location>
        <begin position="226"/>
        <end position="359"/>
    </location>
</feature>
<feature type="compositionally biased region" description="Basic and acidic residues" evidence="1">
    <location>
        <begin position="230"/>
        <end position="243"/>
    </location>
</feature>
<evidence type="ECO:0000313" key="3">
    <source>
        <dbReference type="Proteomes" id="UP001054252"/>
    </source>
</evidence>
<feature type="compositionally biased region" description="Basic and acidic residues" evidence="1">
    <location>
        <begin position="551"/>
        <end position="560"/>
    </location>
</feature>
<keyword evidence="3" id="KW-1185">Reference proteome</keyword>
<feature type="compositionally biased region" description="Basic and acidic residues" evidence="1">
    <location>
        <begin position="328"/>
        <end position="340"/>
    </location>
</feature>
<comment type="caution">
    <text evidence="2">The sequence shown here is derived from an EMBL/GenBank/DDBJ whole genome shotgun (WGS) entry which is preliminary data.</text>
</comment>
<feature type="compositionally biased region" description="Polar residues" evidence="1">
    <location>
        <begin position="304"/>
        <end position="327"/>
    </location>
</feature>
<feature type="compositionally biased region" description="Low complexity" evidence="1">
    <location>
        <begin position="127"/>
        <end position="159"/>
    </location>
</feature>
<dbReference type="AlphaFoldDB" id="A0AAV5J950"/>
<dbReference type="Proteomes" id="UP001054252">
    <property type="component" value="Unassembled WGS sequence"/>
</dbReference>
<dbReference type="PANTHER" id="PTHR31390">
    <property type="entry name" value="EXPRESSED PROTEIN"/>
    <property type="match status" value="1"/>
</dbReference>
<dbReference type="EMBL" id="BPVZ01000028">
    <property type="protein sequence ID" value="GKV08012.1"/>
    <property type="molecule type" value="Genomic_DNA"/>
</dbReference>
<organism evidence="2 3">
    <name type="scientific">Rubroshorea leprosula</name>
    <dbReference type="NCBI Taxonomy" id="152421"/>
    <lineage>
        <taxon>Eukaryota</taxon>
        <taxon>Viridiplantae</taxon>
        <taxon>Streptophyta</taxon>
        <taxon>Embryophyta</taxon>
        <taxon>Tracheophyta</taxon>
        <taxon>Spermatophyta</taxon>
        <taxon>Magnoliopsida</taxon>
        <taxon>eudicotyledons</taxon>
        <taxon>Gunneridae</taxon>
        <taxon>Pentapetalae</taxon>
        <taxon>rosids</taxon>
        <taxon>malvids</taxon>
        <taxon>Malvales</taxon>
        <taxon>Dipterocarpaceae</taxon>
        <taxon>Rubroshorea</taxon>
    </lineage>
</organism>